<dbReference type="Pfam" id="PF13431">
    <property type="entry name" value="TPR_17"/>
    <property type="match status" value="1"/>
</dbReference>
<dbReference type="PROSITE" id="PS50005">
    <property type="entry name" value="TPR"/>
    <property type="match status" value="2"/>
</dbReference>
<dbReference type="AlphaFoldDB" id="C7R8D0"/>
<accession>C7R8D0</accession>
<dbReference type="KEGG" id="kko:Kkor_2286"/>
<dbReference type="Proteomes" id="UP000001231">
    <property type="component" value="Chromosome"/>
</dbReference>
<dbReference type="InterPro" id="IPR026634">
    <property type="entry name" value="TPST-like"/>
</dbReference>
<dbReference type="InterPro" id="IPR011990">
    <property type="entry name" value="TPR-like_helical_dom_sf"/>
</dbReference>
<organism evidence="3 4">
    <name type="scientific">Kangiella koreensis (strain DSM 16069 / JCM 12317 / KCTC 12182 / SW-125)</name>
    <dbReference type="NCBI Taxonomy" id="523791"/>
    <lineage>
        <taxon>Bacteria</taxon>
        <taxon>Pseudomonadati</taxon>
        <taxon>Pseudomonadota</taxon>
        <taxon>Gammaproteobacteria</taxon>
        <taxon>Kangiellales</taxon>
        <taxon>Kangiellaceae</taxon>
        <taxon>Kangiella</taxon>
    </lineage>
</organism>
<dbReference type="SUPFAM" id="SSF52540">
    <property type="entry name" value="P-loop containing nucleoside triphosphate hydrolases"/>
    <property type="match status" value="1"/>
</dbReference>
<dbReference type="Pfam" id="PF13469">
    <property type="entry name" value="Sulfotransfer_3"/>
    <property type="match status" value="1"/>
</dbReference>
<dbReference type="GO" id="GO:0008476">
    <property type="term" value="F:protein-tyrosine sulfotransferase activity"/>
    <property type="evidence" value="ECO:0007669"/>
    <property type="project" value="InterPro"/>
</dbReference>
<proteinExistence type="predicted"/>
<name>C7R8D0_KANKD</name>
<dbReference type="Pfam" id="PF13181">
    <property type="entry name" value="TPR_8"/>
    <property type="match status" value="1"/>
</dbReference>
<dbReference type="PANTHER" id="PTHR12788:SF10">
    <property type="entry name" value="PROTEIN-TYROSINE SULFOTRANSFERASE"/>
    <property type="match status" value="1"/>
</dbReference>
<reference evidence="3 4" key="1">
    <citation type="journal article" date="2009" name="Stand. Genomic Sci.">
        <title>Complete genome sequence of Kangiella koreensis type strain (SW-125).</title>
        <authorList>
            <person name="Han C."/>
            <person name="Sikorski J."/>
            <person name="Lapidus A."/>
            <person name="Nolan M."/>
            <person name="Glavina Del Rio T."/>
            <person name="Tice H."/>
            <person name="Cheng J.F."/>
            <person name="Lucas S."/>
            <person name="Chen F."/>
            <person name="Copeland A."/>
            <person name="Ivanova N."/>
            <person name="Mavromatis K."/>
            <person name="Ovchinnikova G."/>
            <person name="Pati A."/>
            <person name="Bruce D."/>
            <person name="Goodwin L."/>
            <person name="Pitluck S."/>
            <person name="Chen A."/>
            <person name="Palaniappan K."/>
            <person name="Land M."/>
            <person name="Hauser L."/>
            <person name="Chang Y.J."/>
            <person name="Jeffries C.D."/>
            <person name="Chain P."/>
            <person name="Saunders E."/>
            <person name="Brettin T."/>
            <person name="Goker M."/>
            <person name="Tindall B.J."/>
            <person name="Bristow J."/>
            <person name="Eisen J.A."/>
            <person name="Markowitz V."/>
            <person name="Hugenholtz P."/>
            <person name="Kyrpides N.C."/>
            <person name="Klenk H.P."/>
            <person name="Detter J.C."/>
        </authorList>
    </citation>
    <scope>NUCLEOTIDE SEQUENCE [LARGE SCALE GENOMIC DNA]</scope>
    <source>
        <strain evidence="4">DSM 16069 / KCTC 12182 / SW-125</strain>
    </source>
</reference>
<dbReference type="HOGENOM" id="CLU_017034_1_0_6"/>
<dbReference type="Gene3D" id="3.40.50.300">
    <property type="entry name" value="P-loop containing nucleotide triphosphate hydrolases"/>
    <property type="match status" value="1"/>
</dbReference>
<evidence type="ECO:0000313" key="3">
    <source>
        <dbReference type="EMBL" id="ACV27695.1"/>
    </source>
</evidence>
<dbReference type="EMBL" id="CP001707">
    <property type="protein sequence ID" value="ACV27695.1"/>
    <property type="molecule type" value="Genomic_DNA"/>
</dbReference>
<gene>
    <name evidence="3" type="ordered locus">Kkor_2286</name>
</gene>
<dbReference type="PANTHER" id="PTHR12788">
    <property type="entry name" value="PROTEIN-TYROSINE SULFOTRANSFERASE 2"/>
    <property type="match status" value="1"/>
</dbReference>
<dbReference type="SUPFAM" id="SSF48452">
    <property type="entry name" value="TPR-like"/>
    <property type="match status" value="1"/>
</dbReference>
<dbReference type="InParanoid" id="C7R8D0"/>
<dbReference type="RefSeq" id="WP_015781300.1">
    <property type="nucleotide sequence ID" value="NC_013166.1"/>
</dbReference>
<dbReference type="InterPro" id="IPR027417">
    <property type="entry name" value="P-loop_NTPase"/>
</dbReference>
<feature type="repeat" description="TPR" evidence="2">
    <location>
        <begin position="42"/>
        <end position="75"/>
    </location>
</feature>
<dbReference type="InterPro" id="IPR019734">
    <property type="entry name" value="TPR_rpt"/>
</dbReference>
<protein>
    <submittedName>
        <fullName evidence="3">Sulfotransferase</fullName>
    </submittedName>
</protein>
<dbReference type="OrthoDB" id="9815894at2"/>
<keyword evidence="4" id="KW-1185">Reference proteome</keyword>
<evidence type="ECO:0000313" key="4">
    <source>
        <dbReference type="Proteomes" id="UP000001231"/>
    </source>
</evidence>
<dbReference type="eggNOG" id="COG0457">
    <property type="taxonomic scope" value="Bacteria"/>
</dbReference>
<evidence type="ECO:0000256" key="2">
    <source>
        <dbReference type="PROSITE-ProRule" id="PRU00339"/>
    </source>
</evidence>
<keyword evidence="2" id="KW-0802">TPR repeat</keyword>
<keyword evidence="1 3" id="KW-0808">Transferase</keyword>
<dbReference type="SMART" id="SM00028">
    <property type="entry name" value="TPR"/>
    <property type="match status" value="3"/>
</dbReference>
<dbReference type="Gene3D" id="1.25.40.10">
    <property type="entry name" value="Tetratricopeptide repeat domain"/>
    <property type="match status" value="2"/>
</dbReference>
<dbReference type="STRING" id="523791.Kkor_2286"/>
<sequence>MQQYLPSANQLIQKVHFLINSNQLGEAWDLCLQLIKMFPKFADAWMTKSFIADKVGRYDEALVAINKAIRLEPGQLRFKLHKVLLLERMGELKKSLRLSVELKENNIKDKRFFMTLASFFNRHQKYKELEACYRKALELDPNNPEIMLALANAVLFIGDLDEANHLATKALRGNEFDCEVHFFRSSLKKMSQSRNNIEELKALTNKTIQDPVTKAKGFYALAKELEDCESYEESFKARERGAEIFRKSLKYDFRDDIDSLIALRETYSEEVIKALSKSQKQSNESKEAIFVVGLPRTGTTLLERIVSSHGKVSSAGELPHFIRFMSAGVEKLKLNPDFSRSEMVPESTHLDFHELGEKYLTTCRAVGHKTKCFVDKFPHNAVYAGLIHLALPQSKILILERHPLDVCYSVYKQLFTDIYQFSYDLEELAEYYYQHQLLMSHWEKVLPGVVKTVRYEDLVNNLEVTARSVIEFCGLDWEESCLDFHENKQPTATASASQVRQKVYSSSIGMWKNYRNELQPLISKLEAYGSLEGWEY</sequence>
<feature type="repeat" description="TPR" evidence="2">
    <location>
        <begin position="110"/>
        <end position="143"/>
    </location>
</feature>
<evidence type="ECO:0000256" key="1">
    <source>
        <dbReference type="ARBA" id="ARBA00022679"/>
    </source>
</evidence>